<protein>
    <recommendedName>
        <fullName evidence="2">M23ase beta-sheet core domain-containing protein</fullName>
    </recommendedName>
</protein>
<proteinExistence type="predicted"/>
<dbReference type="OrthoDB" id="9810477at2"/>
<gene>
    <name evidence="3" type="ORF">ASU35_06750</name>
</gene>
<accession>A0A0V8QHQ0</accession>
<evidence type="ECO:0000313" key="3">
    <source>
        <dbReference type="EMBL" id="KSV60101.1"/>
    </source>
</evidence>
<keyword evidence="4" id="KW-1185">Reference proteome</keyword>
<reference evidence="3 4" key="1">
    <citation type="submission" date="2015-11" db="EMBL/GenBank/DDBJ databases">
        <title>Butyribacter intestini gen. nov., sp. nov., a butyric acid-producing bacterium of the family Lachnospiraceae isolated from the human faeces.</title>
        <authorList>
            <person name="Zou Y."/>
            <person name="Xue W."/>
            <person name="Luo G."/>
            <person name="Lv M."/>
        </authorList>
    </citation>
    <scope>NUCLEOTIDE SEQUENCE [LARGE SCALE GENOMIC DNA]</scope>
    <source>
        <strain evidence="3 4">ACET-33324</strain>
    </source>
</reference>
<dbReference type="CDD" id="cd12797">
    <property type="entry name" value="M23_peptidase"/>
    <property type="match status" value="1"/>
</dbReference>
<dbReference type="AlphaFoldDB" id="A0A0V8QHQ0"/>
<evidence type="ECO:0000256" key="1">
    <source>
        <dbReference type="ARBA" id="ARBA00022729"/>
    </source>
</evidence>
<sequence>MKQRMEVILVLLLAVVITLLGGPLNELAIFRCTVEREAVCFPVGKDVSGGQEIFFEDSFGEARSFGGERQHEGCDIIAGNNKPGYFPVFSVCEGIVENIGWLKLGGYRIGIRSTGGIYYYYAHLDSYAEGISQGARVEAGTLLGFMGDSGYGEEGTRGQFPVHLHFGIYTGTMEKGQNPFWILKRLKNKQIAFIPVPVVK</sequence>
<dbReference type="InterPro" id="IPR011055">
    <property type="entry name" value="Dup_hybrid_motif"/>
</dbReference>
<dbReference type="RefSeq" id="WP_058351681.1">
    <property type="nucleotide sequence ID" value="NZ_CABMMD010000046.1"/>
</dbReference>
<dbReference type="STRING" id="290052.ASU35_06750"/>
<dbReference type="PANTHER" id="PTHR21666">
    <property type="entry name" value="PEPTIDASE-RELATED"/>
    <property type="match status" value="1"/>
</dbReference>
<organism evidence="3 4">
    <name type="scientific">Acetivibrio ethanolgignens</name>
    <dbReference type="NCBI Taxonomy" id="290052"/>
    <lineage>
        <taxon>Bacteria</taxon>
        <taxon>Bacillati</taxon>
        <taxon>Bacillota</taxon>
        <taxon>Clostridia</taxon>
        <taxon>Eubacteriales</taxon>
        <taxon>Oscillospiraceae</taxon>
        <taxon>Acetivibrio</taxon>
    </lineage>
</organism>
<dbReference type="GO" id="GO:0004222">
    <property type="term" value="F:metalloendopeptidase activity"/>
    <property type="evidence" value="ECO:0007669"/>
    <property type="project" value="TreeGrafter"/>
</dbReference>
<keyword evidence="1" id="KW-0732">Signal</keyword>
<evidence type="ECO:0000313" key="4">
    <source>
        <dbReference type="Proteomes" id="UP000054874"/>
    </source>
</evidence>
<dbReference type="InterPro" id="IPR050570">
    <property type="entry name" value="Cell_wall_metabolism_enzyme"/>
</dbReference>
<feature type="domain" description="M23ase beta-sheet core" evidence="2">
    <location>
        <begin position="70"/>
        <end position="171"/>
    </location>
</feature>
<dbReference type="InterPro" id="IPR016047">
    <property type="entry name" value="M23ase_b-sheet_dom"/>
</dbReference>
<dbReference type="SUPFAM" id="SSF51261">
    <property type="entry name" value="Duplicated hybrid motif"/>
    <property type="match status" value="1"/>
</dbReference>
<dbReference type="Gene3D" id="2.70.70.10">
    <property type="entry name" value="Glucose Permease (Domain IIA)"/>
    <property type="match status" value="1"/>
</dbReference>
<name>A0A0V8QHQ0_9FIRM</name>
<dbReference type="EMBL" id="LNAM01000046">
    <property type="protein sequence ID" value="KSV60101.1"/>
    <property type="molecule type" value="Genomic_DNA"/>
</dbReference>
<dbReference type="PANTHER" id="PTHR21666:SF289">
    <property type="entry name" value="L-ALA--D-GLU ENDOPEPTIDASE"/>
    <property type="match status" value="1"/>
</dbReference>
<dbReference type="Pfam" id="PF01551">
    <property type="entry name" value="Peptidase_M23"/>
    <property type="match status" value="1"/>
</dbReference>
<dbReference type="Proteomes" id="UP000054874">
    <property type="component" value="Unassembled WGS sequence"/>
</dbReference>
<evidence type="ECO:0000259" key="2">
    <source>
        <dbReference type="Pfam" id="PF01551"/>
    </source>
</evidence>
<comment type="caution">
    <text evidence="3">The sequence shown here is derived from an EMBL/GenBank/DDBJ whole genome shotgun (WGS) entry which is preliminary data.</text>
</comment>